<dbReference type="PANTHER" id="PTHR43464">
    <property type="entry name" value="METHYLTRANSFERASE"/>
    <property type="match status" value="1"/>
</dbReference>
<dbReference type="RefSeq" id="WP_053380124.1">
    <property type="nucleotide sequence ID" value="NZ_CP011801.1"/>
</dbReference>
<evidence type="ECO:0000256" key="1">
    <source>
        <dbReference type="ARBA" id="ARBA00022603"/>
    </source>
</evidence>
<evidence type="ECO:0000313" key="5">
    <source>
        <dbReference type="Proteomes" id="UP000069205"/>
    </source>
</evidence>
<protein>
    <submittedName>
        <fullName evidence="4">Putative Methyltransferase type 12</fullName>
    </submittedName>
</protein>
<dbReference type="KEGG" id="nmv:NITMOv2_2629"/>
<gene>
    <name evidence="4" type="ORF">NITMOv2_2629</name>
</gene>
<dbReference type="STRING" id="42253.NITMOv2_2629"/>
<dbReference type="Proteomes" id="UP000069205">
    <property type="component" value="Chromosome"/>
</dbReference>
<dbReference type="OrthoDB" id="5319472at2"/>
<sequence>MDRPGPSEWLWKEGAGFYDAQAEARLRRAPALPNGRFLRDQRIMRVFREYGGVTRGSAVLEIGCGQSMWLPYLARTEGCRVSGIDNEPYAARLAEANLIGAGVQGNIYCRDGFDPAQNEDLWGRFDLVYSMGVIEHLDDVSDKLRALGRFLKPGGRLLSMVPNLQGINWIMQRWASLRVLQAHVIYTPALLQQVHEAAGYRTVLAAYVGFFDGFMSNTIGERSRLKQVLHRKLCRLMSLSGAAWSRTGLPVKEWRWTAPFVVYAGVQPPR</sequence>
<keyword evidence="1 4" id="KW-0489">Methyltransferase</keyword>
<keyword evidence="3" id="KW-0949">S-adenosyl-L-methionine</keyword>
<evidence type="ECO:0000313" key="4">
    <source>
        <dbReference type="EMBL" id="ALA59042.1"/>
    </source>
</evidence>
<reference evidence="4 5" key="1">
    <citation type="journal article" date="2015" name="Proc. Natl. Acad. Sci. U.S.A.">
        <title>Expanded metabolic versatility of ubiquitous nitrite-oxidizing bacteria from the genus Nitrospira.</title>
        <authorList>
            <person name="Koch H."/>
            <person name="Lucker S."/>
            <person name="Albertsen M."/>
            <person name="Kitzinger K."/>
            <person name="Herbold C."/>
            <person name="Spieck E."/>
            <person name="Nielsen P.H."/>
            <person name="Wagner M."/>
            <person name="Daims H."/>
        </authorList>
    </citation>
    <scope>NUCLEOTIDE SEQUENCE [LARGE SCALE GENOMIC DNA]</scope>
    <source>
        <strain evidence="4 5">NSP M-1</strain>
    </source>
</reference>
<evidence type="ECO:0000256" key="3">
    <source>
        <dbReference type="ARBA" id="ARBA00022691"/>
    </source>
</evidence>
<dbReference type="Gene3D" id="3.40.50.150">
    <property type="entry name" value="Vaccinia Virus protein VP39"/>
    <property type="match status" value="1"/>
</dbReference>
<dbReference type="PATRIC" id="fig|42253.5.peg.2600"/>
<proteinExistence type="predicted"/>
<dbReference type="AlphaFoldDB" id="A0A0K2GEL4"/>
<name>A0A0K2GEL4_NITMO</name>
<keyword evidence="2 4" id="KW-0808">Transferase</keyword>
<accession>A0A0K2GEL4</accession>
<keyword evidence="5" id="KW-1185">Reference proteome</keyword>
<dbReference type="SUPFAM" id="SSF53335">
    <property type="entry name" value="S-adenosyl-L-methionine-dependent methyltransferases"/>
    <property type="match status" value="1"/>
</dbReference>
<dbReference type="Pfam" id="PF13489">
    <property type="entry name" value="Methyltransf_23"/>
    <property type="match status" value="1"/>
</dbReference>
<dbReference type="PANTHER" id="PTHR43464:SF19">
    <property type="entry name" value="UBIQUINONE BIOSYNTHESIS O-METHYLTRANSFERASE, MITOCHONDRIAL"/>
    <property type="match status" value="1"/>
</dbReference>
<evidence type="ECO:0000256" key="2">
    <source>
        <dbReference type="ARBA" id="ARBA00022679"/>
    </source>
</evidence>
<dbReference type="InterPro" id="IPR029063">
    <property type="entry name" value="SAM-dependent_MTases_sf"/>
</dbReference>
<dbReference type="EMBL" id="CP011801">
    <property type="protein sequence ID" value="ALA59042.1"/>
    <property type="molecule type" value="Genomic_DNA"/>
</dbReference>
<organism evidence="4 5">
    <name type="scientific">Nitrospira moscoviensis</name>
    <dbReference type="NCBI Taxonomy" id="42253"/>
    <lineage>
        <taxon>Bacteria</taxon>
        <taxon>Pseudomonadati</taxon>
        <taxon>Nitrospirota</taxon>
        <taxon>Nitrospiria</taxon>
        <taxon>Nitrospirales</taxon>
        <taxon>Nitrospiraceae</taxon>
        <taxon>Nitrospira</taxon>
    </lineage>
</organism>
<dbReference type="CDD" id="cd02440">
    <property type="entry name" value="AdoMet_MTases"/>
    <property type="match status" value="1"/>
</dbReference>
<dbReference type="GO" id="GO:0032259">
    <property type="term" value="P:methylation"/>
    <property type="evidence" value="ECO:0007669"/>
    <property type="project" value="UniProtKB-KW"/>
</dbReference>
<dbReference type="GO" id="GO:0008168">
    <property type="term" value="F:methyltransferase activity"/>
    <property type="evidence" value="ECO:0007669"/>
    <property type="project" value="UniProtKB-KW"/>
</dbReference>